<dbReference type="EMBL" id="HG994358">
    <property type="protein sequence ID" value="CAF2274525.1"/>
    <property type="molecule type" value="Genomic_DNA"/>
</dbReference>
<evidence type="ECO:0000256" key="1">
    <source>
        <dbReference type="SAM" id="MobiDB-lite"/>
    </source>
</evidence>
<sequence length="111" mass="12429">MSDKKGKGKAGSKRQNPYVLSPRSERVSGDTKTSVLALLDVAKTTDRVGGVRMSQNLYDAYLEALGNFLTTHETVAFMKQRVPEVYVPDEIIMDGFRMFLKLLEGEDANRE</sequence>
<feature type="region of interest" description="Disordered" evidence="1">
    <location>
        <begin position="1"/>
        <end position="27"/>
    </location>
</feature>
<name>A0A817B2K6_BRANA</name>
<organism evidence="2">
    <name type="scientific">Brassica napus</name>
    <name type="common">Rape</name>
    <dbReference type="NCBI Taxonomy" id="3708"/>
    <lineage>
        <taxon>Eukaryota</taxon>
        <taxon>Viridiplantae</taxon>
        <taxon>Streptophyta</taxon>
        <taxon>Embryophyta</taxon>
        <taxon>Tracheophyta</taxon>
        <taxon>Spermatophyta</taxon>
        <taxon>Magnoliopsida</taxon>
        <taxon>eudicotyledons</taxon>
        <taxon>Gunneridae</taxon>
        <taxon>Pentapetalae</taxon>
        <taxon>rosids</taxon>
        <taxon>malvids</taxon>
        <taxon>Brassicales</taxon>
        <taxon>Brassicaceae</taxon>
        <taxon>Brassiceae</taxon>
        <taxon>Brassica</taxon>
    </lineage>
</organism>
<accession>A0A817B2K6</accession>
<gene>
    <name evidence="2" type="ORF">DARMORV10_A04P14240.1</name>
</gene>
<reference evidence="2" key="1">
    <citation type="submission" date="2021-01" db="EMBL/GenBank/DDBJ databases">
        <authorList>
            <consortium name="Genoscope - CEA"/>
            <person name="William W."/>
        </authorList>
    </citation>
    <scope>NUCLEOTIDE SEQUENCE</scope>
</reference>
<feature type="compositionally biased region" description="Basic residues" evidence="1">
    <location>
        <begin position="1"/>
        <end position="12"/>
    </location>
</feature>
<proteinExistence type="predicted"/>
<dbReference type="AlphaFoldDB" id="A0A817B2K6"/>
<evidence type="ECO:0000313" key="2">
    <source>
        <dbReference type="EMBL" id="CAF2274525.1"/>
    </source>
</evidence>
<protein>
    <submittedName>
        <fullName evidence="2">(rape) hypothetical protein</fullName>
    </submittedName>
</protein>
<dbReference type="Proteomes" id="UP001295469">
    <property type="component" value="Chromosome A04"/>
</dbReference>